<name>A0A6I3LAB7_9NOCA</name>
<gene>
    <name evidence="1" type="ORF">GLP40_29055</name>
</gene>
<dbReference type="AlphaFoldDB" id="A0A6I3LAB7"/>
<sequence length="49" mass="5188">MTGTVPALILILAPVDMIAGMSQGAASAIRFPAARLVQRIARVVRERAQ</sequence>
<dbReference type="Proteomes" id="UP000432464">
    <property type="component" value="Unassembled WGS sequence"/>
</dbReference>
<comment type="caution">
    <text evidence="1">The sequence shown here is derived from an EMBL/GenBank/DDBJ whole genome shotgun (WGS) entry which is preliminary data.</text>
</comment>
<organism evidence="1 2">
    <name type="scientific">Nocardia aurantiaca</name>
    <dbReference type="NCBI Taxonomy" id="2675850"/>
    <lineage>
        <taxon>Bacteria</taxon>
        <taxon>Bacillati</taxon>
        <taxon>Actinomycetota</taxon>
        <taxon>Actinomycetes</taxon>
        <taxon>Mycobacteriales</taxon>
        <taxon>Nocardiaceae</taxon>
        <taxon>Nocardia</taxon>
    </lineage>
</organism>
<dbReference type="RefSeq" id="WP_154791205.1">
    <property type="nucleotide sequence ID" value="NZ_WMBB01000016.1"/>
</dbReference>
<keyword evidence="2" id="KW-1185">Reference proteome</keyword>
<evidence type="ECO:0000313" key="2">
    <source>
        <dbReference type="Proteomes" id="UP000432464"/>
    </source>
</evidence>
<protein>
    <submittedName>
        <fullName evidence="1">Uncharacterized protein</fullName>
    </submittedName>
</protein>
<proteinExistence type="predicted"/>
<evidence type="ECO:0000313" key="1">
    <source>
        <dbReference type="EMBL" id="MTE16789.1"/>
    </source>
</evidence>
<reference evidence="1 2" key="1">
    <citation type="submission" date="2019-11" db="EMBL/GenBank/DDBJ databases">
        <title>Nocardia sp. nov. CT2-14 isolated from soil.</title>
        <authorList>
            <person name="Kanchanasin P."/>
            <person name="Tanasupawat S."/>
            <person name="Yuki M."/>
            <person name="Kudo T."/>
        </authorList>
    </citation>
    <scope>NUCLEOTIDE SEQUENCE [LARGE SCALE GENOMIC DNA]</scope>
    <source>
        <strain evidence="1 2">CT2-14</strain>
    </source>
</reference>
<accession>A0A6I3LAB7</accession>
<dbReference type="EMBL" id="WMBB01000016">
    <property type="protein sequence ID" value="MTE16789.1"/>
    <property type="molecule type" value="Genomic_DNA"/>
</dbReference>